<protein>
    <submittedName>
        <fullName evidence="1">Uncharacterized protein</fullName>
    </submittedName>
</protein>
<keyword evidence="2" id="KW-1185">Reference proteome</keyword>
<dbReference type="EMBL" id="BMAO01008988">
    <property type="protein sequence ID" value="GFR27890.1"/>
    <property type="molecule type" value="Genomic_DNA"/>
</dbReference>
<evidence type="ECO:0000313" key="1">
    <source>
        <dbReference type="EMBL" id="GFR27890.1"/>
    </source>
</evidence>
<reference evidence="1" key="1">
    <citation type="submission" date="2020-07" db="EMBL/GenBank/DDBJ databases">
        <title>Multicomponent nature underlies the extraordinary mechanical properties of spider dragline silk.</title>
        <authorList>
            <person name="Kono N."/>
            <person name="Nakamura H."/>
            <person name="Mori M."/>
            <person name="Yoshida Y."/>
            <person name="Ohtoshi R."/>
            <person name="Malay A.D."/>
            <person name="Moran D.A.P."/>
            <person name="Tomita M."/>
            <person name="Numata K."/>
            <person name="Arakawa K."/>
        </authorList>
    </citation>
    <scope>NUCLEOTIDE SEQUENCE</scope>
</reference>
<organism evidence="1 2">
    <name type="scientific">Trichonephila clavata</name>
    <name type="common">Joro spider</name>
    <name type="synonym">Nephila clavata</name>
    <dbReference type="NCBI Taxonomy" id="2740835"/>
    <lineage>
        <taxon>Eukaryota</taxon>
        <taxon>Metazoa</taxon>
        <taxon>Ecdysozoa</taxon>
        <taxon>Arthropoda</taxon>
        <taxon>Chelicerata</taxon>
        <taxon>Arachnida</taxon>
        <taxon>Araneae</taxon>
        <taxon>Araneomorphae</taxon>
        <taxon>Entelegynae</taxon>
        <taxon>Araneoidea</taxon>
        <taxon>Nephilidae</taxon>
        <taxon>Trichonephila</taxon>
    </lineage>
</organism>
<dbReference type="AlphaFoldDB" id="A0A8X6HSV8"/>
<name>A0A8X6HSV8_TRICU</name>
<evidence type="ECO:0000313" key="2">
    <source>
        <dbReference type="Proteomes" id="UP000887116"/>
    </source>
</evidence>
<proteinExistence type="predicted"/>
<comment type="caution">
    <text evidence="1">The sequence shown here is derived from an EMBL/GenBank/DDBJ whole genome shotgun (WGS) entry which is preliminary data.</text>
</comment>
<sequence length="80" mass="9499">MQMNAYHLHSVQLLQPKDRHLIHGPCSRVLQREPLLSPHCLRLKYTSHMRQPSISVTPRCEVWRTLIVFNHMQLNCVSWT</sequence>
<dbReference type="Proteomes" id="UP000887116">
    <property type="component" value="Unassembled WGS sequence"/>
</dbReference>
<accession>A0A8X6HSV8</accession>
<gene>
    <name evidence="1" type="ORF">TNCT_459011</name>
</gene>